<dbReference type="RefSeq" id="XP_569439.1">
    <property type="nucleotide sequence ID" value="XM_569439.2"/>
</dbReference>
<reference evidence="2 3" key="1">
    <citation type="journal article" date="2005" name="Science">
        <title>The genome of the basidiomycetous yeast and human pathogen Cryptococcus neoformans.</title>
        <authorList>
            <person name="Loftus B.J."/>
            <person name="Fung E."/>
            <person name="Roncaglia P."/>
            <person name="Rowley D."/>
            <person name="Amedeo P."/>
            <person name="Bruno D."/>
            <person name="Vamathevan J."/>
            <person name="Miranda M."/>
            <person name="Anderson I.J."/>
            <person name="Fraser J.A."/>
            <person name="Allen J.E."/>
            <person name="Bosdet I.E."/>
            <person name="Brent M.R."/>
            <person name="Chiu R."/>
            <person name="Doering T.L."/>
            <person name="Donlin M.J."/>
            <person name="D'Souza C.A."/>
            <person name="Fox D.S."/>
            <person name="Grinberg V."/>
            <person name="Fu J."/>
            <person name="Fukushima M."/>
            <person name="Haas B.J."/>
            <person name="Huang J.C."/>
            <person name="Janbon G."/>
            <person name="Jones S.J."/>
            <person name="Koo H.L."/>
            <person name="Krzywinski M.I."/>
            <person name="Kwon-Chung J.K."/>
            <person name="Lengeler K.B."/>
            <person name="Maiti R."/>
            <person name="Marra M.A."/>
            <person name="Marra R.E."/>
            <person name="Mathewson C.A."/>
            <person name="Mitchell T.G."/>
            <person name="Pertea M."/>
            <person name="Riggs F.R."/>
            <person name="Salzberg S.L."/>
            <person name="Schein J.E."/>
            <person name="Shvartsbeyn A."/>
            <person name="Shin H."/>
            <person name="Shumway M."/>
            <person name="Specht C.A."/>
            <person name="Suh B.B."/>
            <person name="Tenney A."/>
            <person name="Utterback T.R."/>
            <person name="Wickes B.L."/>
            <person name="Wortman J.R."/>
            <person name="Wye N.H."/>
            <person name="Kronstad J.W."/>
            <person name="Lodge J.K."/>
            <person name="Heitman J."/>
            <person name="Davis R.W."/>
            <person name="Fraser C.M."/>
            <person name="Hyman R.W."/>
        </authorList>
    </citation>
    <scope>NUCLEOTIDE SEQUENCE [LARGE SCALE GENOMIC DNA]</scope>
    <source>
        <strain evidence="3">JEC21 / ATCC MYA-565</strain>
    </source>
</reference>
<dbReference type="PaxDb" id="214684-Q5KL02"/>
<sequence>MPPFARRQARQISQVRGENTPVTGTARLQSVVPQRRRIEIVLPARSRRTPINRQSRIAPSHPPSPANPSSSEPESTTSAIASSSPPSSASEISAPPVIERRRIEAVLMDCAAQGIDVDSWNITMSPSHYYQTFCNTLSIATIGSQGSHIYSQVKDDGMYAKWVLIGDAGCRLLIAPEYKRRLIRAIKQKRPIHPSTSSCKLTDAPFTMSCFELMEHLTSIGCRAIRIQLYGQKLPLHPRFFPQAPEEPVHYLAETNQWDIGVTYRSNKIFLFAPTKGVSSGMDVYPMLIPISKDFGSISVKMSARGKECRVKIYPRLVHVLKSIRGQLQKYNSKTMSGLMKQMTAAQELLKEITSMDEEECGGFRIEVSLNTFTLEEARTLAVESQLLEPETWLLEGGPAYVQPYKLCLKLVTKAELLTNANRLVRVAVEQRLLTGDGNRHSEEWEKKVVADVFAAIGWNNGKRRLTKSTSTDAWWITGQGDTADDPRNEGDQILMDINRVE</sequence>
<dbReference type="HOGENOM" id="CLU_542923_0_0_1"/>
<dbReference type="OrthoDB" id="2564822at2759"/>
<dbReference type="OMA" id="YITREPA"/>
<protein>
    <submittedName>
        <fullName evidence="2">Expressed protein</fullName>
    </submittedName>
</protein>
<dbReference type="InParanoid" id="Q5KL02"/>
<dbReference type="PANTHER" id="PTHR34863">
    <property type="entry name" value="EXPRESSED PROTEIN"/>
    <property type="match status" value="1"/>
</dbReference>
<proteinExistence type="predicted"/>
<dbReference type="VEuPathDB" id="FungiDB:CNC01250"/>
<name>Q5KL02_CRYD1</name>
<dbReference type="KEGG" id="cne:CNC01250"/>
<accession>Q5KL02</accession>
<dbReference type="EMBL" id="AE017343">
    <property type="protein sequence ID" value="AAW42132.1"/>
    <property type="molecule type" value="Genomic_DNA"/>
</dbReference>
<keyword evidence="3" id="KW-1185">Reference proteome</keyword>
<feature type="region of interest" description="Disordered" evidence="1">
    <location>
        <begin position="1"/>
        <end position="95"/>
    </location>
</feature>
<dbReference type="Proteomes" id="UP000002149">
    <property type="component" value="Chromosome 3"/>
</dbReference>
<evidence type="ECO:0000256" key="1">
    <source>
        <dbReference type="SAM" id="MobiDB-lite"/>
    </source>
</evidence>
<feature type="compositionally biased region" description="Low complexity" evidence="1">
    <location>
        <begin position="67"/>
        <end position="95"/>
    </location>
</feature>
<evidence type="ECO:0000313" key="2">
    <source>
        <dbReference type="EMBL" id="AAW42132.1"/>
    </source>
</evidence>
<dbReference type="eggNOG" id="ENOG502SATY">
    <property type="taxonomic scope" value="Eukaryota"/>
</dbReference>
<feature type="compositionally biased region" description="Polar residues" evidence="1">
    <location>
        <begin position="10"/>
        <end position="32"/>
    </location>
</feature>
<dbReference type="PANTHER" id="PTHR34863:SF1">
    <property type="entry name" value="OTU DOMAIN-CONTAINING PROTEIN"/>
    <property type="match status" value="1"/>
</dbReference>
<dbReference type="GeneID" id="3256343"/>
<dbReference type="STRING" id="214684.Q5KL02"/>
<organism evidence="2 3">
    <name type="scientific">Cryptococcus deneoformans (strain JEC21 / ATCC MYA-565)</name>
    <name type="common">Cryptococcus neoformans var. neoformans serotype D</name>
    <dbReference type="NCBI Taxonomy" id="214684"/>
    <lineage>
        <taxon>Eukaryota</taxon>
        <taxon>Fungi</taxon>
        <taxon>Dikarya</taxon>
        <taxon>Basidiomycota</taxon>
        <taxon>Agaricomycotina</taxon>
        <taxon>Tremellomycetes</taxon>
        <taxon>Tremellales</taxon>
        <taxon>Cryptococcaceae</taxon>
        <taxon>Cryptococcus</taxon>
        <taxon>Cryptococcus neoformans species complex</taxon>
    </lineage>
</organism>
<dbReference type="AlphaFoldDB" id="Q5KL02"/>
<gene>
    <name evidence="2" type="ordered locus">CNC01250</name>
</gene>
<evidence type="ECO:0000313" key="3">
    <source>
        <dbReference type="Proteomes" id="UP000002149"/>
    </source>
</evidence>